<gene>
    <name evidence="2" type="ORF">BO71DRAFT_342048</name>
</gene>
<accession>A0A319F455</accession>
<proteinExistence type="predicted"/>
<dbReference type="PANTHER" id="PTHR38436:SF3">
    <property type="entry name" value="CARBOXYMETHYLENEBUTENOLIDASE-RELATED"/>
    <property type="match status" value="1"/>
</dbReference>
<dbReference type="Proteomes" id="UP000247810">
    <property type="component" value="Unassembled WGS sequence"/>
</dbReference>
<dbReference type="OrthoDB" id="5440at2759"/>
<feature type="compositionally biased region" description="Basic residues" evidence="1">
    <location>
        <begin position="401"/>
        <end position="413"/>
    </location>
</feature>
<feature type="compositionally biased region" description="Acidic residues" evidence="1">
    <location>
        <begin position="460"/>
        <end position="481"/>
    </location>
</feature>
<evidence type="ECO:0000313" key="2">
    <source>
        <dbReference type="EMBL" id="PYH99732.1"/>
    </source>
</evidence>
<keyword evidence="3" id="KW-1185">Reference proteome</keyword>
<dbReference type="SUPFAM" id="SSF54427">
    <property type="entry name" value="NTF2-like"/>
    <property type="match status" value="1"/>
</dbReference>
<dbReference type="AlphaFoldDB" id="A0A319F455"/>
<sequence length="525" mass="58340">MASISINAPGATGGFLYNNANMGTSRVCITAETADFDTETIRAWADEGFDVVYAPFNNGGKEYEARLRSVKEGLGVGDNYAIIAFGDAASYCLDYYLKSTNCSRLAALIAYYPTSIPDPRSHFSFQVKLLMHLAGTSVEVVTTPTVIGLQGKRHRSTKRIEPGIGTGERMKIGWPAFTYESVQPGFAEHDLEEYDRLAADLAWSRTLETLRKGFGKDKDLEGRWEDHLEARFFSMSLSGTMEGYVSNQNPTLTCTPTLSGAIGTHALRRFYEQNFLRKFPPSMRLRLVSRTVGADRIVDELYAAFEHTTEIPWMLPGVPPTNRRVEIILVSIVSMRSGRLYSEHMYWDQASVLVQLGLLDPKLLPEGVPEGLDRLPVIGRESARRIVEEDPEAEGRDYHNRLIRRAKAKSRSKGKVDESGTELGDPEKPLAASQSKGKNVQRDGQNTIHEGLDNGHEEQANQEEETQNDGDEEENANEEEEPPKPQNGKEDQGVPTPPKTPPKLRKNTTPKTPTSATVEDTNSDE</sequence>
<dbReference type="VEuPathDB" id="FungiDB:BO71DRAFT_342048"/>
<dbReference type="Gene3D" id="3.10.450.50">
    <property type="match status" value="1"/>
</dbReference>
<reference evidence="2 3" key="1">
    <citation type="submission" date="2018-02" db="EMBL/GenBank/DDBJ databases">
        <title>The genomes of Aspergillus section Nigri reveals drivers in fungal speciation.</title>
        <authorList>
            <consortium name="DOE Joint Genome Institute"/>
            <person name="Vesth T.C."/>
            <person name="Nybo J."/>
            <person name="Theobald S."/>
            <person name="Brandl J."/>
            <person name="Frisvad J.C."/>
            <person name="Nielsen K.F."/>
            <person name="Lyhne E.K."/>
            <person name="Kogle M.E."/>
            <person name="Kuo A."/>
            <person name="Riley R."/>
            <person name="Clum A."/>
            <person name="Nolan M."/>
            <person name="Lipzen A."/>
            <person name="Salamov A."/>
            <person name="Henrissat B."/>
            <person name="Wiebenga A."/>
            <person name="De vries R.P."/>
            <person name="Grigoriev I.V."/>
            <person name="Mortensen U.H."/>
            <person name="Andersen M.R."/>
            <person name="Baker S.E."/>
        </authorList>
    </citation>
    <scope>NUCLEOTIDE SEQUENCE [LARGE SCALE GENOMIC DNA]</scope>
    <source>
        <strain evidence="2 3">CBS 707.79</strain>
    </source>
</reference>
<dbReference type="GO" id="GO:0016787">
    <property type="term" value="F:hydrolase activity"/>
    <property type="evidence" value="ECO:0007669"/>
    <property type="project" value="UniProtKB-KW"/>
</dbReference>
<evidence type="ECO:0000313" key="3">
    <source>
        <dbReference type="Proteomes" id="UP000247810"/>
    </source>
</evidence>
<feature type="compositionally biased region" description="Basic and acidic residues" evidence="1">
    <location>
        <begin position="450"/>
        <end position="459"/>
    </location>
</feature>
<dbReference type="EMBL" id="KZ825799">
    <property type="protein sequence ID" value="PYH99732.1"/>
    <property type="molecule type" value="Genomic_DNA"/>
</dbReference>
<evidence type="ECO:0000256" key="1">
    <source>
        <dbReference type="SAM" id="MobiDB-lite"/>
    </source>
</evidence>
<dbReference type="InterPro" id="IPR009959">
    <property type="entry name" value="Cyclase_SnoaL-like"/>
</dbReference>
<protein>
    <submittedName>
        <fullName evidence="2">Dienelactone hydrolase</fullName>
    </submittedName>
</protein>
<feature type="compositionally biased region" description="Basic and acidic residues" evidence="1">
    <location>
        <begin position="389"/>
        <end position="400"/>
    </location>
</feature>
<dbReference type="GO" id="GO:0030638">
    <property type="term" value="P:polyketide metabolic process"/>
    <property type="evidence" value="ECO:0007669"/>
    <property type="project" value="InterPro"/>
</dbReference>
<name>A0A319F455_9EURO</name>
<dbReference type="STRING" id="1448320.A0A319F455"/>
<feature type="region of interest" description="Disordered" evidence="1">
    <location>
        <begin position="389"/>
        <end position="525"/>
    </location>
</feature>
<feature type="compositionally biased region" description="Polar residues" evidence="1">
    <location>
        <begin position="432"/>
        <end position="448"/>
    </location>
</feature>
<organism evidence="2 3">
    <name type="scientific">Aspergillus ellipticus CBS 707.79</name>
    <dbReference type="NCBI Taxonomy" id="1448320"/>
    <lineage>
        <taxon>Eukaryota</taxon>
        <taxon>Fungi</taxon>
        <taxon>Dikarya</taxon>
        <taxon>Ascomycota</taxon>
        <taxon>Pezizomycotina</taxon>
        <taxon>Eurotiomycetes</taxon>
        <taxon>Eurotiomycetidae</taxon>
        <taxon>Eurotiales</taxon>
        <taxon>Aspergillaceae</taxon>
        <taxon>Aspergillus</taxon>
        <taxon>Aspergillus subgen. Circumdati</taxon>
    </lineage>
</organism>
<dbReference type="InterPro" id="IPR032710">
    <property type="entry name" value="NTF2-like_dom_sf"/>
</dbReference>
<feature type="compositionally biased region" description="Polar residues" evidence="1">
    <location>
        <begin position="515"/>
        <end position="525"/>
    </location>
</feature>
<keyword evidence="2" id="KW-0378">Hydrolase</keyword>
<dbReference type="PANTHER" id="PTHR38436">
    <property type="entry name" value="POLYKETIDE CYCLASE SNOAL-LIKE DOMAIN"/>
    <property type="match status" value="1"/>
</dbReference>